<organism evidence="3">
    <name type="scientific">Gongylonema pulchrum</name>
    <dbReference type="NCBI Taxonomy" id="637853"/>
    <lineage>
        <taxon>Eukaryota</taxon>
        <taxon>Metazoa</taxon>
        <taxon>Ecdysozoa</taxon>
        <taxon>Nematoda</taxon>
        <taxon>Chromadorea</taxon>
        <taxon>Rhabditida</taxon>
        <taxon>Spirurina</taxon>
        <taxon>Spiruromorpha</taxon>
        <taxon>Spiruroidea</taxon>
        <taxon>Gongylonematidae</taxon>
        <taxon>Gongylonema</taxon>
    </lineage>
</organism>
<evidence type="ECO:0000313" key="2">
    <source>
        <dbReference type="Proteomes" id="UP000271098"/>
    </source>
</evidence>
<dbReference type="Proteomes" id="UP000271098">
    <property type="component" value="Unassembled WGS sequence"/>
</dbReference>
<dbReference type="EMBL" id="UYRT01094147">
    <property type="protein sequence ID" value="VDN39406.1"/>
    <property type="molecule type" value="Genomic_DNA"/>
</dbReference>
<evidence type="ECO:0000313" key="3">
    <source>
        <dbReference type="WBParaSite" id="GPUH_0002209301-mRNA-1"/>
    </source>
</evidence>
<sequence>MLICAGDLHKKLDPEQLWDKTLVHTRNRCVCLVQIGSLRSLVHSLSMPGKTVWTPLSYIFSIINILPNLHCVSIDTLASRSRVDNVHVKSVPSSLPWSTALIQGIQQVTSDQPLAVEDTLLNTSFTGFQTIPVTKFRTSEATLQILDTAARAFDGK</sequence>
<evidence type="ECO:0000313" key="1">
    <source>
        <dbReference type="EMBL" id="VDN39406.1"/>
    </source>
</evidence>
<gene>
    <name evidence="1" type="ORF">GPUH_LOCUS22067</name>
</gene>
<name>A0A183EM75_9BILA</name>
<reference evidence="1 2" key="2">
    <citation type="submission" date="2018-11" db="EMBL/GenBank/DDBJ databases">
        <authorList>
            <consortium name="Pathogen Informatics"/>
        </authorList>
    </citation>
    <scope>NUCLEOTIDE SEQUENCE [LARGE SCALE GENOMIC DNA]</scope>
</reference>
<keyword evidence="2" id="KW-1185">Reference proteome</keyword>
<protein>
    <submittedName>
        <fullName evidence="1 3">Uncharacterized protein</fullName>
    </submittedName>
</protein>
<accession>A0A183EM75</accession>
<dbReference type="AlphaFoldDB" id="A0A183EM75"/>
<proteinExistence type="predicted"/>
<reference evidence="3" key="1">
    <citation type="submission" date="2016-06" db="UniProtKB">
        <authorList>
            <consortium name="WormBaseParasite"/>
        </authorList>
    </citation>
    <scope>IDENTIFICATION</scope>
</reference>
<dbReference type="WBParaSite" id="GPUH_0002209301-mRNA-1">
    <property type="protein sequence ID" value="GPUH_0002209301-mRNA-1"/>
    <property type="gene ID" value="GPUH_0002209301"/>
</dbReference>